<dbReference type="Proteomes" id="UP000314294">
    <property type="component" value="Unassembled WGS sequence"/>
</dbReference>
<protein>
    <submittedName>
        <fullName evidence="2">Uncharacterized protein</fullName>
    </submittedName>
</protein>
<evidence type="ECO:0000313" key="3">
    <source>
        <dbReference type="Proteomes" id="UP000314294"/>
    </source>
</evidence>
<name>A0A4Z2HGT6_9TELE</name>
<accession>A0A4Z2HGT6</accession>
<gene>
    <name evidence="2" type="ORF">EYF80_025622</name>
</gene>
<feature type="compositionally biased region" description="Polar residues" evidence="1">
    <location>
        <begin position="1"/>
        <end position="11"/>
    </location>
</feature>
<evidence type="ECO:0000256" key="1">
    <source>
        <dbReference type="SAM" id="MobiDB-lite"/>
    </source>
</evidence>
<feature type="region of interest" description="Disordered" evidence="1">
    <location>
        <begin position="1"/>
        <end position="29"/>
    </location>
</feature>
<keyword evidence="3" id="KW-1185">Reference proteome</keyword>
<reference evidence="2 3" key="1">
    <citation type="submission" date="2019-03" db="EMBL/GenBank/DDBJ databases">
        <title>First draft genome of Liparis tanakae, snailfish: a comprehensive survey of snailfish specific genes.</title>
        <authorList>
            <person name="Kim W."/>
            <person name="Song I."/>
            <person name="Jeong J.-H."/>
            <person name="Kim D."/>
            <person name="Kim S."/>
            <person name="Ryu S."/>
            <person name="Song J.Y."/>
            <person name="Lee S.K."/>
        </authorList>
    </citation>
    <scope>NUCLEOTIDE SEQUENCE [LARGE SCALE GENOMIC DNA]</scope>
    <source>
        <tissue evidence="2">Muscle</tissue>
    </source>
</reference>
<dbReference type="EMBL" id="SRLO01000258">
    <property type="protein sequence ID" value="TNN64124.1"/>
    <property type="molecule type" value="Genomic_DNA"/>
</dbReference>
<proteinExistence type="predicted"/>
<organism evidence="2 3">
    <name type="scientific">Liparis tanakae</name>
    <name type="common">Tanaka's snailfish</name>
    <dbReference type="NCBI Taxonomy" id="230148"/>
    <lineage>
        <taxon>Eukaryota</taxon>
        <taxon>Metazoa</taxon>
        <taxon>Chordata</taxon>
        <taxon>Craniata</taxon>
        <taxon>Vertebrata</taxon>
        <taxon>Euteleostomi</taxon>
        <taxon>Actinopterygii</taxon>
        <taxon>Neopterygii</taxon>
        <taxon>Teleostei</taxon>
        <taxon>Neoteleostei</taxon>
        <taxon>Acanthomorphata</taxon>
        <taxon>Eupercaria</taxon>
        <taxon>Perciformes</taxon>
        <taxon>Cottioidei</taxon>
        <taxon>Cottales</taxon>
        <taxon>Liparidae</taxon>
        <taxon>Liparis</taxon>
    </lineage>
</organism>
<sequence length="121" mass="13769">MAQSQRFTTPDLSHISPLPPPAYEDRQSPPYKCTVVTCSLHTNYVAPVKTADHDRDKNSDIVNRRSSFRTADERGGTVPPTDYHAGGKLRILVVELQKHKHVETLKTTSVFTNHTERKWMQ</sequence>
<dbReference type="AlphaFoldDB" id="A0A4Z2HGT6"/>
<evidence type="ECO:0000313" key="2">
    <source>
        <dbReference type="EMBL" id="TNN64124.1"/>
    </source>
</evidence>
<comment type="caution">
    <text evidence="2">The sequence shown here is derived from an EMBL/GenBank/DDBJ whole genome shotgun (WGS) entry which is preliminary data.</text>
</comment>